<dbReference type="Gene3D" id="3.90.180.10">
    <property type="entry name" value="Medium-chain alcohol dehydrogenases, catalytic domain"/>
    <property type="match status" value="1"/>
</dbReference>
<name>A0A162AXG0_PENCH</name>
<gene>
    <name evidence="4" type="ORF">EN45_085620</name>
</gene>
<dbReference type="InterPro" id="IPR036291">
    <property type="entry name" value="NAD(P)-bd_dom_sf"/>
</dbReference>
<keyword evidence="2" id="KW-0862">Zinc</keyword>
<dbReference type="GO" id="GO:0046872">
    <property type="term" value="F:metal ion binding"/>
    <property type="evidence" value="ECO:0007669"/>
    <property type="project" value="UniProtKB-KW"/>
</dbReference>
<evidence type="ECO:0000256" key="2">
    <source>
        <dbReference type="ARBA" id="ARBA00022833"/>
    </source>
</evidence>
<dbReference type="Gene3D" id="3.40.50.720">
    <property type="entry name" value="NAD(P)-binding Rossmann-like Domain"/>
    <property type="match status" value="1"/>
</dbReference>
<protein>
    <submittedName>
        <fullName evidence="4">NADP-dependent alcohol dehydrogenase</fullName>
    </submittedName>
</protein>
<sequence>MGTDGFLATNEEGWNQLHEMTFDLIISTASSFQDFPLSQYLSLLGVHGRFHLVGVPGGDGLKVSTFDFIGNGCSIGASNLGGRREVLEMLDLAATKGVKSCVKEVPISKEGIQTAIKQLETSSVRYRSCLVAYDEEFGA</sequence>
<evidence type="ECO:0000256" key="3">
    <source>
        <dbReference type="ARBA" id="ARBA00023002"/>
    </source>
</evidence>
<dbReference type="EMBL" id="CM002800">
    <property type="protein sequence ID" value="KZN84424.1"/>
    <property type="molecule type" value="Genomic_DNA"/>
</dbReference>
<organism evidence="4">
    <name type="scientific">Penicillium chrysogenum</name>
    <name type="common">Penicillium notatum</name>
    <dbReference type="NCBI Taxonomy" id="5076"/>
    <lineage>
        <taxon>Eukaryota</taxon>
        <taxon>Fungi</taxon>
        <taxon>Dikarya</taxon>
        <taxon>Ascomycota</taxon>
        <taxon>Pezizomycotina</taxon>
        <taxon>Eurotiomycetes</taxon>
        <taxon>Eurotiomycetidae</taxon>
        <taxon>Eurotiales</taxon>
        <taxon>Aspergillaceae</taxon>
        <taxon>Penicillium</taxon>
        <taxon>Penicillium chrysogenum species complex</taxon>
    </lineage>
</organism>
<evidence type="ECO:0000256" key="1">
    <source>
        <dbReference type="ARBA" id="ARBA00022723"/>
    </source>
</evidence>
<proteinExistence type="predicted"/>
<dbReference type="InterPro" id="IPR047109">
    <property type="entry name" value="CAD-like"/>
</dbReference>
<dbReference type="GO" id="GO:0016616">
    <property type="term" value="F:oxidoreductase activity, acting on the CH-OH group of donors, NAD or NADP as acceptor"/>
    <property type="evidence" value="ECO:0007669"/>
    <property type="project" value="InterPro"/>
</dbReference>
<dbReference type="PANTHER" id="PTHR42683">
    <property type="entry name" value="ALDEHYDE REDUCTASE"/>
    <property type="match status" value="1"/>
</dbReference>
<keyword evidence="3" id="KW-0560">Oxidoreductase</keyword>
<reference evidence="4" key="1">
    <citation type="journal article" date="2014" name="Genome Announc.">
        <title>Complete sequencing and chromosome-scale genome assembly of the industrial progenitor strain P2niaD18 from the penicillin producer Penicillium chrysogenum.</title>
        <authorList>
            <person name="Specht T."/>
            <person name="Dahlmann T.A."/>
            <person name="Zadra I."/>
            <person name="Kurnsteiner H."/>
            <person name="Kuck U."/>
        </authorList>
    </citation>
    <scope>NUCLEOTIDE SEQUENCE [LARGE SCALE GENOMIC DNA]</scope>
    <source>
        <strain evidence="4">P2niaD18</strain>
    </source>
</reference>
<dbReference type="AlphaFoldDB" id="A0A162AXG0"/>
<accession>A0A162AXG0</accession>
<dbReference type="Proteomes" id="UP000076449">
    <property type="component" value="Chromosome III"/>
</dbReference>
<keyword evidence="1" id="KW-0479">Metal-binding</keyword>
<evidence type="ECO:0000313" key="4">
    <source>
        <dbReference type="EMBL" id="KZN84424.1"/>
    </source>
</evidence>
<dbReference type="SUPFAM" id="SSF51735">
    <property type="entry name" value="NAD(P)-binding Rossmann-fold domains"/>
    <property type="match status" value="1"/>
</dbReference>